<protein>
    <recommendedName>
        <fullName evidence="9">Cytochrome c oxidase assembly factor 3</fullName>
    </recommendedName>
</protein>
<feature type="domain" description="Cytochrome c oxidase assembly factor 3 mitochondrial coiled-coil" evidence="10">
    <location>
        <begin position="26"/>
        <end position="66"/>
    </location>
</feature>
<dbReference type="InterPro" id="IPR041752">
    <property type="entry name" value="Coa3"/>
</dbReference>
<dbReference type="InterPro" id="IPR018628">
    <property type="entry name" value="Coa3_CC"/>
</dbReference>
<comment type="similarity">
    <text evidence="3 9">Belongs to the COA3 family.</text>
</comment>
<evidence type="ECO:0000259" key="10">
    <source>
        <dbReference type="Pfam" id="PF09813"/>
    </source>
</evidence>
<comment type="caution">
    <text evidence="11">The sequence shown here is derived from an EMBL/GenBank/DDBJ whole genome shotgun (WGS) entry which is preliminary data.</text>
</comment>
<dbReference type="Pfam" id="PF09813">
    <property type="entry name" value="Coa3_cc"/>
    <property type="match status" value="1"/>
</dbReference>
<dbReference type="PANTHER" id="PTHR15642:SF3">
    <property type="entry name" value="CYTOCHROME C OXIDASE ASSEMBLY FACTOR 3 HOMOLOG, MITOCHONDRIAL"/>
    <property type="match status" value="1"/>
</dbReference>
<keyword evidence="9" id="KW-0999">Mitochondrion inner membrane</keyword>
<accession>A0A2K0U869</accession>
<name>A0A2K0U869_TRIHA</name>
<comment type="subunit">
    <text evidence="4 9">Component of 250-400 kDa complexes called cytochrome oxidase assembly intermediates or COA complexes.</text>
</comment>
<gene>
    <name evidence="11" type="ORF">THARTR1_05656</name>
</gene>
<evidence type="ECO:0000256" key="3">
    <source>
        <dbReference type="ARBA" id="ARBA00007035"/>
    </source>
</evidence>
<dbReference type="EMBL" id="MTYI01000064">
    <property type="protein sequence ID" value="PNP53969.1"/>
    <property type="molecule type" value="Genomic_DNA"/>
</dbReference>
<dbReference type="Proteomes" id="UP000236290">
    <property type="component" value="Unassembled WGS sequence"/>
</dbReference>
<evidence type="ECO:0000313" key="11">
    <source>
        <dbReference type="EMBL" id="PNP53969.1"/>
    </source>
</evidence>
<dbReference type="GO" id="GO:0033617">
    <property type="term" value="P:mitochondrial respiratory chain complex IV assembly"/>
    <property type="evidence" value="ECO:0007669"/>
    <property type="project" value="UniProtKB-UniRule"/>
</dbReference>
<comment type="subcellular location">
    <subcellularLocation>
        <location evidence="2">Mitochondrion membrane</location>
        <topology evidence="2">Single-pass membrane protein</topology>
    </subcellularLocation>
</comment>
<evidence type="ECO:0000256" key="8">
    <source>
        <dbReference type="ARBA" id="ARBA00023136"/>
    </source>
</evidence>
<evidence type="ECO:0000256" key="7">
    <source>
        <dbReference type="ARBA" id="ARBA00023128"/>
    </source>
</evidence>
<evidence type="ECO:0000256" key="2">
    <source>
        <dbReference type="ARBA" id="ARBA00004304"/>
    </source>
</evidence>
<comment type="function">
    <text evidence="1 9">Required for assembly of cytochrome c oxidase (complex IV).</text>
</comment>
<sequence length="80" mass="8977">MHSSPYKAMASHTTYYDRRLRQGPALVRARRPYLFKNALTGLGLFALVGGVYWYTISAVGQDDFEDVKVPDAPRQASKAK</sequence>
<evidence type="ECO:0000256" key="4">
    <source>
        <dbReference type="ARBA" id="ARBA00011351"/>
    </source>
</evidence>
<dbReference type="AlphaFoldDB" id="A0A2K0U869"/>
<keyword evidence="5 9" id="KW-0812">Transmembrane</keyword>
<reference evidence="11 12" key="1">
    <citation type="submission" date="2017-02" db="EMBL/GenBank/DDBJ databases">
        <title>Genomes of Trichoderma spp. with biocontrol activity.</title>
        <authorList>
            <person name="Gardiner D."/>
            <person name="Kazan K."/>
            <person name="Vos C."/>
            <person name="Harvey P."/>
        </authorList>
    </citation>
    <scope>NUCLEOTIDE SEQUENCE [LARGE SCALE GENOMIC DNA]</scope>
    <source>
        <strain evidence="11 12">Tr1</strain>
    </source>
</reference>
<organism evidence="11 12">
    <name type="scientific">Trichoderma harzianum</name>
    <name type="common">Hypocrea lixii</name>
    <dbReference type="NCBI Taxonomy" id="5544"/>
    <lineage>
        <taxon>Eukaryota</taxon>
        <taxon>Fungi</taxon>
        <taxon>Dikarya</taxon>
        <taxon>Ascomycota</taxon>
        <taxon>Pezizomycotina</taxon>
        <taxon>Sordariomycetes</taxon>
        <taxon>Hypocreomycetidae</taxon>
        <taxon>Hypocreales</taxon>
        <taxon>Hypocreaceae</taxon>
        <taxon>Trichoderma</taxon>
    </lineage>
</organism>
<dbReference type="OrthoDB" id="10018333at2759"/>
<feature type="transmembrane region" description="Helical" evidence="9">
    <location>
        <begin position="38"/>
        <end position="56"/>
    </location>
</feature>
<keyword evidence="6 9" id="KW-1133">Transmembrane helix</keyword>
<dbReference type="PANTHER" id="PTHR15642">
    <property type="entry name" value="CYTOCHROME C OXIDASE ASSEMBLY FACTOR 3, MITOCHONDRIAL"/>
    <property type="match status" value="1"/>
</dbReference>
<dbReference type="GO" id="GO:0005743">
    <property type="term" value="C:mitochondrial inner membrane"/>
    <property type="evidence" value="ECO:0007669"/>
    <property type="project" value="UniProtKB-UniRule"/>
</dbReference>
<evidence type="ECO:0000256" key="9">
    <source>
        <dbReference type="RuleBase" id="RU367056"/>
    </source>
</evidence>
<proteinExistence type="inferred from homology"/>
<evidence type="ECO:0000256" key="5">
    <source>
        <dbReference type="ARBA" id="ARBA00022692"/>
    </source>
</evidence>
<evidence type="ECO:0000313" key="12">
    <source>
        <dbReference type="Proteomes" id="UP000236290"/>
    </source>
</evidence>
<evidence type="ECO:0000256" key="6">
    <source>
        <dbReference type="ARBA" id="ARBA00022989"/>
    </source>
</evidence>
<keyword evidence="7 9" id="KW-0496">Mitochondrion</keyword>
<evidence type="ECO:0000256" key="1">
    <source>
        <dbReference type="ARBA" id="ARBA00003064"/>
    </source>
</evidence>
<keyword evidence="8 9" id="KW-0472">Membrane</keyword>